<protein>
    <submittedName>
        <fullName evidence="4">Putative oxidoreductase</fullName>
    </submittedName>
</protein>
<accession>A0A5N5SVG6</accession>
<dbReference type="PRINTS" id="PR00080">
    <property type="entry name" value="SDRFAMILY"/>
</dbReference>
<sequence>MIQILFYSLTGFFSLIFLFGFIYRKTSGVCTCKNQLHGKTVIVTGASAGIGKEAAFDFAKRGARVILACRNLEKAGKIKDWIVSSTGNKNVVCRHLELSDMDSVRKFAKETIEKEKKIDVLVNNAGMASAKRQLSKQGHELTLATNHYDTIVKSAPSRIINVSSVGHTFQGLDLDDMHFKNRSYSWMKSYSQTKLCNVLFTNELARRLAQK</sequence>
<dbReference type="SUPFAM" id="SSF51735">
    <property type="entry name" value="NAD(P)-binding Rossmann-fold domains"/>
    <property type="match status" value="1"/>
</dbReference>
<dbReference type="PANTHER" id="PTHR43157">
    <property type="entry name" value="PHOSPHATIDYLINOSITOL-GLYCAN BIOSYNTHESIS CLASS F PROTEIN-RELATED"/>
    <property type="match status" value="1"/>
</dbReference>
<dbReference type="AlphaFoldDB" id="A0A5N5SVG6"/>
<name>A0A5N5SVG6_9CRUS</name>
<dbReference type="GO" id="GO:0016491">
    <property type="term" value="F:oxidoreductase activity"/>
    <property type="evidence" value="ECO:0007669"/>
    <property type="project" value="UniProtKB-KW"/>
</dbReference>
<evidence type="ECO:0000256" key="2">
    <source>
        <dbReference type="RuleBase" id="RU000363"/>
    </source>
</evidence>
<dbReference type="Gene3D" id="3.40.50.720">
    <property type="entry name" value="NAD(P)-binding Rossmann-like Domain"/>
    <property type="match status" value="1"/>
</dbReference>
<dbReference type="InterPro" id="IPR002347">
    <property type="entry name" value="SDR_fam"/>
</dbReference>
<dbReference type="OrthoDB" id="191139at2759"/>
<keyword evidence="5" id="KW-1185">Reference proteome</keyword>
<feature type="transmembrane region" description="Helical" evidence="3">
    <location>
        <begin position="6"/>
        <end position="23"/>
    </location>
</feature>
<feature type="non-terminal residue" evidence="4">
    <location>
        <position position="211"/>
    </location>
</feature>
<evidence type="ECO:0000256" key="3">
    <source>
        <dbReference type="SAM" id="Phobius"/>
    </source>
</evidence>
<dbReference type="Pfam" id="PF00106">
    <property type="entry name" value="adh_short"/>
    <property type="match status" value="1"/>
</dbReference>
<comment type="similarity">
    <text evidence="2">Belongs to the short-chain dehydrogenases/reductases (SDR) family.</text>
</comment>
<dbReference type="EMBL" id="SEYY01019680">
    <property type="protein sequence ID" value="KAB7497997.1"/>
    <property type="molecule type" value="Genomic_DNA"/>
</dbReference>
<organism evidence="4 5">
    <name type="scientific">Armadillidium nasatum</name>
    <dbReference type="NCBI Taxonomy" id="96803"/>
    <lineage>
        <taxon>Eukaryota</taxon>
        <taxon>Metazoa</taxon>
        <taxon>Ecdysozoa</taxon>
        <taxon>Arthropoda</taxon>
        <taxon>Crustacea</taxon>
        <taxon>Multicrustacea</taxon>
        <taxon>Malacostraca</taxon>
        <taxon>Eumalacostraca</taxon>
        <taxon>Peracarida</taxon>
        <taxon>Isopoda</taxon>
        <taxon>Oniscidea</taxon>
        <taxon>Crinocheta</taxon>
        <taxon>Armadillidiidae</taxon>
        <taxon>Armadillidium</taxon>
    </lineage>
</organism>
<evidence type="ECO:0000256" key="1">
    <source>
        <dbReference type="ARBA" id="ARBA00023002"/>
    </source>
</evidence>
<proteinExistence type="inferred from homology"/>
<dbReference type="PANTHER" id="PTHR43157:SF66">
    <property type="entry name" value="WW DOMAIN-CONTAINING OXIDOREDUCTASE-LIKE PROTEIN"/>
    <property type="match status" value="1"/>
</dbReference>
<comment type="caution">
    <text evidence="4">The sequence shown here is derived from an EMBL/GenBank/DDBJ whole genome shotgun (WGS) entry which is preliminary data.</text>
</comment>
<gene>
    <name evidence="4" type="ORF">Anas_00094</name>
</gene>
<dbReference type="InterPro" id="IPR036291">
    <property type="entry name" value="NAD(P)-bd_dom_sf"/>
</dbReference>
<keyword evidence="3" id="KW-1133">Transmembrane helix</keyword>
<keyword evidence="3" id="KW-0812">Transmembrane</keyword>
<reference evidence="4 5" key="1">
    <citation type="journal article" date="2019" name="PLoS Biol.">
        <title>Sex chromosomes control vertical transmission of feminizing Wolbachia symbionts in an isopod.</title>
        <authorList>
            <person name="Becking T."/>
            <person name="Chebbi M.A."/>
            <person name="Giraud I."/>
            <person name="Moumen B."/>
            <person name="Laverre T."/>
            <person name="Caubet Y."/>
            <person name="Peccoud J."/>
            <person name="Gilbert C."/>
            <person name="Cordaux R."/>
        </authorList>
    </citation>
    <scope>NUCLEOTIDE SEQUENCE [LARGE SCALE GENOMIC DNA]</scope>
    <source>
        <strain evidence="4">ANa2</strain>
        <tissue evidence="4">Whole body excluding digestive tract and cuticle</tissue>
    </source>
</reference>
<dbReference type="Proteomes" id="UP000326759">
    <property type="component" value="Unassembled WGS sequence"/>
</dbReference>
<keyword evidence="1" id="KW-0560">Oxidoreductase</keyword>
<evidence type="ECO:0000313" key="5">
    <source>
        <dbReference type="Proteomes" id="UP000326759"/>
    </source>
</evidence>
<evidence type="ECO:0000313" key="4">
    <source>
        <dbReference type="EMBL" id="KAB7497997.1"/>
    </source>
</evidence>
<keyword evidence="3" id="KW-0472">Membrane</keyword>
<dbReference type="PRINTS" id="PR00081">
    <property type="entry name" value="GDHRDH"/>
</dbReference>